<gene>
    <name evidence="2" type="ORF">BTW07_02430</name>
</gene>
<dbReference type="Proteomes" id="UP000186878">
    <property type="component" value="Unassembled WGS sequence"/>
</dbReference>
<organism evidence="2 3">
    <name type="scientific">Salinicola socius</name>
    <dbReference type="NCBI Taxonomy" id="404433"/>
    <lineage>
        <taxon>Bacteria</taxon>
        <taxon>Pseudomonadati</taxon>
        <taxon>Pseudomonadota</taxon>
        <taxon>Gammaproteobacteria</taxon>
        <taxon>Oceanospirillales</taxon>
        <taxon>Halomonadaceae</taxon>
        <taxon>Salinicola</taxon>
    </lineage>
</organism>
<evidence type="ECO:0000256" key="1">
    <source>
        <dbReference type="SAM" id="MobiDB-lite"/>
    </source>
</evidence>
<reference evidence="2 3" key="1">
    <citation type="submission" date="2016-12" db="EMBL/GenBank/DDBJ databases">
        <title>Draft genome sequences of strains Salinicola socius SMB35, Salinicola sp. MH3R3-1 and Chromohalobacter sp. SMB17 from the Verkhnekamsk potash mining region of Russia.</title>
        <authorList>
            <person name="Mavrodi D.V."/>
            <person name="Olsson B.E."/>
            <person name="Korsakova E.S."/>
            <person name="Pyankova A."/>
            <person name="Mavrodi O.V."/>
            <person name="Plotnikova E.G."/>
        </authorList>
    </citation>
    <scope>NUCLEOTIDE SEQUENCE [LARGE SCALE GENOMIC DNA]</scope>
    <source>
        <strain evidence="2 3">SMB35</strain>
    </source>
</reference>
<proteinExistence type="predicted"/>
<dbReference type="InterPro" id="IPR020017">
    <property type="entry name" value="XapX_domain"/>
</dbReference>
<keyword evidence="3" id="KW-1185">Reference proteome</keyword>
<evidence type="ECO:0000313" key="3">
    <source>
        <dbReference type="Proteomes" id="UP000186878"/>
    </source>
</evidence>
<evidence type="ECO:0000313" key="2">
    <source>
        <dbReference type="EMBL" id="OLO05819.1"/>
    </source>
</evidence>
<dbReference type="STRING" id="404433.BTW07_02430"/>
<protein>
    <submittedName>
        <fullName evidence="2">XapX domain-containing protein</fullName>
    </submittedName>
</protein>
<accession>A0A1Q8SWK6</accession>
<dbReference type="Pfam" id="PF07235">
    <property type="entry name" value="DUF1427"/>
    <property type="match status" value="1"/>
</dbReference>
<dbReference type="NCBIfam" id="TIGR03510">
    <property type="entry name" value="XapX"/>
    <property type="match status" value="1"/>
</dbReference>
<dbReference type="InterPro" id="IPR009872">
    <property type="entry name" value="DUF1427"/>
</dbReference>
<comment type="caution">
    <text evidence="2">The sequence shown here is derived from an EMBL/GenBank/DDBJ whole genome shotgun (WGS) entry which is preliminary data.</text>
</comment>
<dbReference type="RefSeq" id="WP_075568563.1">
    <property type="nucleotide sequence ID" value="NZ_MSDO01000002.1"/>
</dbReference>
<dbReference type="EMBL" id="MSDO01000002">
    <property type="protein sequence ID" value="OLO05819.1"/>
    <property type="molecule type" value="Genomic_DNA"/>
</dbReference>
<feature type="region of interest" description="Disordered" evidence="1">
    <location>
        <begin position="75"/>
        <end position="108"/>
    </location>
</feature>
<dbReference type="OrthoDB" id="4302993at2"/>
<feature type="compositionally biased region" description="Basic and acidic residues" evidence="1">
    <location>
        <begin position="94"/>
        <end position="108"/>
    </location>
</feature>
<name>A0A1Q8SWK6_9GAMM</name>
<dbReference type="AlphaFoldDB" id="A0A1Q8SWK6"/>
<sequence length="108" mass="11368">MKLYLLSIGAGVLVGILYSLLQVRSPAPPIVALLGLLGMLCGEQVIPVAKHVLAGTSLASAWHRSDCSNHILGVLPGRNNGQRPLEPTPCEPSAHSDDNQPASEKRPS</sequence>